<reference evidence="6" key="1">
    <citation type="journal article" date="2019" name="Int. J. Syst. Evol. Microbiol.">
        <title>The Global Catalogue of Microorganisms (GCM) 10K type strain sequencing project: providing services to taxonomists for standard genome sequencing and annotation.</title>
        <authorList>
            <consortium name="The Broad Institute Genomics Platform"/>
            <consortium name="The Broad Institute Genome Sequencing Center for Infectious Disease"/>
            <person name="Wu L."/>
            <person name="Ma J."/>
        </authorList>
    </citation>
    <scope>NUCLEOTIDE SEQUENCE [LARGE SCALE GENOMIC DNA]</scope>
    <source>
        <strain evidence="6">JCM 18126</strain>
    </source>
</reference>
<dbReference type="Proteomes" id="UP001501195">
    <property type="component" value="Unassembled WGS sequence"/>
</dbReference>
<evidence type="ECO:0000256" key="3">
    <source>
        <dbReference type="SAM" id="SignalP"/>
    </source>
</evidence>
<evidence type="ECO:0000259" key="4">
    <source>
        <dbReference type="PROSITE" id="PS50853"/>
    </source>
</evidence>
<dbReference type="InterPro" id="IPR003961">
    <property type="entry name" value="FN3_dom"/>
</dbReference>
<dbReference type="PANTHER" id="PTHR43118:SF1">
    <property type="entry name" value="RHAMNOGALACTURONAN LYASE (EUROFUNG)"/>
    <property type="match status" value="1"/>
</dbReference>
<evidence type="ECO:0000256" key="2">
    <source>
        <dbReference type="ARBA" id="ARBA00023326"/>
    </source>
</evidence>
<dbReference type="Pfam" id="PF18370">
    <property type="entry name" value="RGI_lyase"/>
    <property type="match status" value="1"/>
</dbReference>
<dbReference type="InterPro" id="IPR001087">
    <property type="entry name" value="GDSL"/>
</dbReference>
<evidence type="ECO:0000313" key="5">
    <source>
        <dbReference type="EMBL" id="GAA4975912.1"/>
    </source>
</evidence>
<dbReference type="InterPro" id="IPR036116">
    <property type="entry name" value="FN3_sf"/>
</dbReference>
<dbReference type="SUPFAM" id="SSF69318">
    <property type="entry name" value="Integrin alpha N-terminal domain"/>
    <property type="match status" value="1"/>
</dbReference>
<dbReference type="PANTHER" id="PTHR43118">
    <property type="entry name" value="RHAMNOGALACTURONAN LYASE (EUROFUNG)"/>
    <property type="match status" value="1"/>
</dbReference>
<evidence type="ECO:0000313" key="6">
    <source>
        <dbReference type="Proteomes" id="UP001501195"/>
    </source>
</evidence>
<keyword evidence="1" id="KW-0326">Glycosidase</keyword>
<dbReference type="InterPro" id="IPR008979">
    <property type="entry name" value="Galactose-bd-like_sf"/>
</dbReference>
<dbReference type="SUPFAM" id="SSF49265">
    <property type="entry name" value="Fibronectin type III"/>
    <property type="match status" value="2"/>
</dbReference>
<feature type="signal peptide" evidence="3">
    <location>
        <begin position="1"/>
        <end position="19"/>
    </location>
</feature>
<dbReference type="SUPFAM" id="SSF52266">
    <property type="entry name" value="SGNH hydrolase"/>
    <property type="match status" value="1"/>
</dbReference>
<feature type="chain" id="PRO_5045905637" description="Fibronectin type-III domain-containing protein" evidence="3">
    <location>
        <begin position="20"/>
        <end position="1549"/>
    </location>
</feature>
<dbReference type="InterPro" id="IPR049366">
    <property type="entry name" value="RGL11_C"/>
</dbReference>
<dbReference type="Pfam" id="PF00041">
    <property type="entry name" value="fn3"/>
    <property type="match status" value="2"/>
</dbReference>
<gene>
    <name evidence="5" type="ORF">GCM10023225_16210</name>
</gene>
<dbReference type="CDD" id="cd10318">
    <property type="entry name" value="RGL11"/>
    <property type="match status" value="1"/>
</dbReference>
<dbReference type="InterPro" id="IPR041624">
    <property type="entry name" value="RGI_lyase"/>
</dbReference>
<dbReference type="CDD" id="cd00063">
    <property type="entry name" value="FN3"/>
    <property type="match status" value="2"/>
</dbReference>
<keyword evidence="2" id="KW-0624">Polysaccharide degradation</keyword>
<evidence type="ECO:0000256" key="1">
    <source>
        <dbReference type="ARBA" id="ARBA00023295"/>
    </source>
</evidence>
<dbReference type="Pfam" id="PF21348">
    <property type="entry name" value="RGL11_C"/>
    <property type="match status" value="1"/>
</dbReference>
<dbReference type="InterPro" id="IPR037459">
    <property type="entry name" value="RhgT-like"/>
</dbReference>
<dbReference type="Pfam" id="PF00657">
    <property type="entry name" value="Lipase_GDSL"/>
    <property type="match status" value="1"/>
</dbReference>
<dbReference type="Pfam" id="PF21254">
    <property type="entry name" value="AGA-YXIM_GBD"/>
    <property type="match status" value="2"/>
</dbReference>
<keyword evidence="2" id="KW-0119">Carbohydrate metabolism</keyword>
<dbReference type="PROSITE" id="PS50853">
    <property type="entry name" value="FN3"/>
    <property type="match status" value="2"/>
</dbReference>
<dbReference type="NCBIfam" id="NF038114">
    <property type="entry name" value="rightmost"/>
    <property type="match status" value="1"/>
</dbReference>
<dbReference type="SUPFAM" id="SSF49785">
    <property type="entry name" value="Galactose-binding domain-like"/>
    <property type="match status" value="2"/>
</dbReference>
<name>A0ABP9HPV6_9ACTN</name>
<dbReference type="CDD" id="cd01821">
    <property type="entry name" value="Rhamnogalacturan_acetylesterase_like"/>
    <property type="match status" value="1"/>
</dbReference>
<dbReference type="Gene3D" id="3.40.50.1110">
    <property type="entry name" value="SGNH hydrolase"/>
    <property type="match status" value="1"/>
</dbReference>
<feature type="domain" description="Fibronectin type-III" evidence="4">
    <location>
        <begin position="751"/>
        <end position="840"/>
    </location>
</feature>
<sequence length="1549" mass="164767">MAPPRTPRSLLAVPVIALAATCIGPVLPAAAVEVAPGAALRLDFGPGATAAGHTKVEATTAYSAGAFGFTDPAKVTGTDRGGPDALRSDFVTARDTTFSVDLPNADYTVSLVAGDATGATEIAITAESIQKVQTTAKAAGEYLEMNFDIALVDGRLDLDLSGATPNLNALVITRKAARTAGEKPTAWLAGDSTVQTYDPYWMPEAGWGQMIPRFFSDRVVFENKSIGGRSSKSFLVEGRLDEVLRNIRPGDYFFVQFGHNDATVSRPERYASPADYKKYLQVYVEGARQRGATPVLVTPVGRRDFDPATGKFNVSFPEYVQAMKEVATELDVVLLDLSAASRAYYDEVGPEGTKAVFLHAQPGIYQAWINGVEDDTHFQEYGAIQIARLVATLTKGSPLPLAQQVREVEPPAAVPAQVGGLAVGSVSNAAATARWNPAAGADVYRVYRKKAAEPDSAWTLVGATTVPSQPIGGLAEGTAYSVRVVAVNGRGESAPSEAVTFTTRSANLRFDFGPAGAPVAAGYTQVTRADVYTPEKKYGLVGNTAAMIDRDRGAAADDLRRDFVAYFNNSYEFAVDVPNGTYAVKSYHGDLLGTVRSNVRIEGKDHGAANASRGTAEKVVNEVAVTDGQLNVAVSGATAHLNGLEITPLLLAPAALTLDSTSLEQDPATAVLSWTATEGAVKYRVYRGEPGAAKPALLGEVTGTTFTDATADLGIEHSYRVASVDAGGLESVPSAPLVVPMLDPAVATAPVPTGLSATDVRKKSVTLTWTGDAAARSYRVFRATKADGPYTLVGRSSEPRFTDTTVLTTIPYFYRVAAVNAGGVSERSAPVETPAVTVLQRPVEHLDRAPVAVKTDQGVYVGWRLLGLDPADLGFHVYRDGTRITQTPVTGATNLLDPAGTAASRYRVVPVSGGVERPGTAEVGVWGQQYLPVALDKPADGYTKDGQPYTYSAGDSSVGDLDGDGTYEVVVKWDPSNAKDNSQAGYTGEVLLDAYRLDGTRLWRIALGPNIRAGAHYTQFLVQDLDLDGKAEVALKTADGTVDGTGGVIGRAGVDHRNSTGYVLLGDEFLTVFDGRTGAARDTVAYDPPRGDVAAWGDAYGNRVDRFLAGVAYLDGERPSMVFSRGYYTRTVLAAYDFTDGKIVKRWRFDTDDDGLAQYAGQGNHNLAVADVDRDGKDEITFGAMAVDDDGTPLYTTGLGHGDALHVADHDPARPGLETFAVQEHADAPFGLSLRDAETGEILWGEHTGIDTGRGIAVDIDPRHPGSEAWASNIVNAQQQQVSALFNAEGEKIADAVPSSTNFGVWWDGDLLRELQDSNRIDKWNWQDSTTANLLTATGASSNNGTKANPALQADLFGDWREEVVWRSADSQELRIYTTTDVTEHRIRTLMHDPVYRLGVTWQNVGYNQPPHTSFHLGVGMQQPKAPSILYTAAPAHEFGNFTGPVSTGGRNTVNAGRTVPLKWRVVHHDGTPVTDLRKATVTARTAACGAGTTRDLPREETAGGLQNLGDGWYQVNWRTPKSYAGSCKTVSVDVGGGTVGSTVVTFTK</sequence>
<dbReference type="Gene3D" id="2.60.120.430">
    <property type="entry name" value="Galactose-binding lectin"/>
    <property type="match status" value="2"/>
</dbReference>
<dbReference type="InterPro" id="IPR036514">
    <property type="entry name" value="SGNH_hydro_sf"/>
</dbReference>
<dbReference type="InterPro" id="IPR049033">
    <property type="entry name" value="AGA-YXIM_GBD"/>
</dbReference>
<keyword evidence="1" id="KW-0378">Hydrolase</keyword>
<accession>A0ABP9HPV6</accession>
<dbReference type="InterPro" id="IPR028994">
    <property type="entry name" value="Integrin_alpha_N"/>
</dbReference>
<dbReference type="InterPro" id="IPR034641">
    <property type="entry name" value="RGL11"/>
</dbReference>
<keyword evidence="6" id="KW-1185">Reference proteome</keyword>
<organism evidence="5 6">
    <name type="scientific">Kineococcus glutinatus</name>
    <dbReference type="NCBI Taxonomy" id="1070872"/>
    <lineage>
        <taxon>Bacteria</taxon>
        <taxon>Bacillati</taxon>
        <taxon>Actinomycetota</taxon>
        <taxon>Actinomycetes</taxon>
        <taxon>Kineosporiales</taxon>
        <taxon>Kineosporiaceae</taxon>
        <taxon>Kineococcus</taxon>
    </lineage>
</organism>
<feature type="domain" description="Fibronectin type-III" evidence="4">
    <location>
        <begin position="414"/>
        <end position="506"/>
    </location>
</feature>
<dbReference type="InterPro" id="IPR013783">
    <property type="entry name" value="Ig-like_fold"/>
</dbReference>
<dbReference type="Gene3D" id="2.60.40.10">
    <property type="entry name" value="Immunoglobulins"/>
    <property type="match status" value="4"/>
</dbReference>
<proteinExistence type="predicted"/>
<dbReference type="SMART" id="SM00060">
    <property type="entry name" value="FN3"/>
    <property type="match status" value="3"/>
</dbReference>
<comment type="caution">
    <text evidence="5">The sequence shown here is derived from an EMBL/GenBank/DDBJ whole genome shotgun (WGS) entry which is preliminary data.</text>
</comment>
<protein>
    <recommendedName>
        <fullName evidence="4">Fibronectin type-III domain-containing protein</fullName>
    </recommendedName>
</protein>
<dbReference type="RefSeq" id="WP_345711946.1">
    <property type="nucleotide sequence ID" value="NZ_BAABIL010000210.1"/>
</dbReference>
<keyword evidence="3" id="KW-0732">Signal</keyword>
<dbReference type="EMBL" id="BAABIL010000210">
    <property type="protein sequence ID" value="GAA4975912.1"/>
    <property type="molecule type" value="Genomic_DNA"/>
</dbReference>